<protein>
    <submittedName>
        <fullName evidence="3">Uncharacterized protein</fullName>
    </submittedName>
</protein>
<organism evidence="2 3">
    <name type="scientific">Panagrolaimus superbus</name>
    <dbReference type="NCBI Taxonomy" id="310955"/>
    <lineage>
        <taxon>Eukaryota</taxon>
        <taxon>Metazoa</taxon>
        <taxon>Ecdysozoa</taxon>
        <taxon>Nematoda</taxon>
        <taxon>Chromadorea</taxon>
        <taxon>Rhabditida</taxon>
        <taxon>Tylenchina</taxon>
        <taxon>Panagrolaimomorpha</taxon>
        <taxon>Panagrolaimoidea</taxon>
        <taxon>Panagrolaimidae</taxon>
        <taxon>Panagrolaimus</taxon>
    </lineage>
</organism>
<reference evidence="3" key="1">
    <citation type="submission" date="2022-11" db="UniProtKB">
        <authorList>
            <consortium name="WormBaseParasite"/>
        </authorList>
    </citation>
    <scope>IDENTIFICATION</scope>
</reference>
<accession>A0A914ZCJ6</accession>
<sequence>MQKLIALPMTRYKNLTNNEKPQSGWRETIDATMKNQENQELLQRQRYYEETQEEMPKNHNKVISQKAVAWLPPPSRINKYLKQYKKPTLDDLFGLKSRKTKKIGVPKQLVIKKKPAIKEPDTTKLSLKPTVPSKPPPFKFNLNDPNAFHRKKK</sequence>
<dbReference type="AlphaFoldDB" id="A0A914ZCJ6"/>
<evidence type="ECO:0000313" key="2">
    <source>
        <dbReference type="Proteomes" id="UP000887577"/>
    </source>
</evidence>
<dbReference type="WBParaSite" id="PSU_v2.g7978.t1">
    <property type="protein sequence ID" value="PSU_v2.g7978.t1"/>
    <property type="gene ID" value="PSU_v2.g7978"/>
</dbReference>
<evidence type="ECO:0000256" key="1">
    <source>
        <dbReference type="SAM" id="MobiDB-lite"/>
    </source>
</evidence>
<name>A0A914ZCJ6_9BILA</name>
<dbReference type="Proteomes" id="UP000887577">
    <property type="component" value="Unplaced"/>
</dbReference>
<feature type="region of interest" description="Disordered" evidence="1">
    <location>
        <begin position="120"/>
        <end position="153"/>
    </location>
</feature>
<keyword evidence="2" id="KW-1185">Reference proteome</keyword>
<evidence type="ECO:0000313" key="3">
    <source>
        <dbReference type="WBParaSite" id="PSU_v2.g7978.t1"/>
    </source>
</evidence>
<proteinExistence type="predicted"/>